<reference evidence="5 6" key="1">
    <citation type="submission" date="2024-03" db="EMBL/GenBank/DDBJ databases">
        <title>Actinomycetospora sp. OC33-EN07, a novel actinomycete isolated from wild orchid (Aerides multiflora).</title>
        <authorList>
            <person name="Suriyachadkun C."/>
        </authorList>
    </citation>
    <scope>NUCLEOTIDE SEQUENCE [LARGE SCALE GENOMIC DNA]</scope>
    <source>
        <strain evidence="5 6">OC33-EN07</strain>
    </source>
</reference>
<sequence length="231" mass="24421">MTVTSPELAGRGVRSALRTCPQLRALHPEALEVLARAAVIRRYASGEALFRAGDAGDAMFVLLRGSVVSRITSPAGDVVDLGVASVGHAFGYFELVDPGPRTEDAVATRDSVVLALPAAAALRALRVSPDTLLALAGDLVRIVRQSNRARAGRSFHPVPRRLATLLLELDHHGDRVDFGGPQTLLAQRLGIARQTLNTALRGLAERGLIAVHPGGRGATLDRPALTAYALR</sequence>
<dbReference type="PROSITE" id="PS50042">
    <property type="entry name" value="CNMP_BINDING_3"/>
    <property type="match status" value="1"/>
</dbReference>
<dbReference type="Gene3D" id="2.60.120.10">
    <property type="entry name" value="Jelly Rolls"/>
    <property type="match status" value="1"/>
</dbReference>
<dbReference type="InterPro" id="IPR018490">
    <property type="entry name" value="cNMP-bd_dom_sf"/>
</dbReference>
<evidence type="ECO:0000313" key="6">
    <source>
        <dbReference type="Proteomes" id="UP001369736"/>
    </source>
</evidence>
<dbReference type="InterPro" id="IPR000595">
    <property type="entry name" value="cNMP-bd_dom"/>
</dbReference>
<comment type="caution">
    <text evidence="5">The sequence shown here is derived from an EMBL/GenBank/DDBJ whole genome shotgun (WGS) entry which is preliminary data.</text>
</comment>
<keyword evidence="3" id="KW-0804">Transcription</keyword>
<dbReference type="EMBL" id="JBBEGM010000002">
    <property type="protein sequence ID" value="MEJ2861105.1"/>
    <property type="molecule type" value="Genomic_DNA"/>
</dbReference>
<organism evidence="5 6">
    <name type="scientific">Actinomycetospora flava</name>
    <dbReference type="NCBI Taxonomy" id="3129232"/>
    <lineage>
        <taxon>Bacteria</taxon>
        <taxon>Bacillati</taxon>
        <taxon>Actinomycetota</taxon>
        <taxon>Actinomycetes</taxon>
        <taxon>Pseudonocardiales</taxon>
        <taxon>Pseudonocardiaceae</taxon>
        <taxon>Actinomycetospora</taxon>
    </lineage>
</organism>
<dbReference type="SUPFAM" id="SSF51206">
    <property type="entry name" value="cAMP-binding domain-like"/>
    <property type="match status" value="1"/>
</dbReference>
<feature type="domain" description="Cyclic nucleotide-binding" evidence="4">
    <location>
        <begin position="22"/>
        <end position="116"/>
    </location>
</feature>
<dbReference type="Proteomes" id="UP001369736">
    <property type="component" value="Unassembled WGS sequence"/>
</dbReference>
<dbReference type="SMART" id="SM00100">
    <property type="entry name" value="cNMP"/>
    <property type="match status" value="1"/>
</dbReference>
<evidence type="ECO:0000256" key="2">
    <source>
        <dbReference type="ARBA" id="ARBA00023125"/>
    </source>
</evidence>
<dbReference type="Gene3D" id="1.10.10.10">
    <property type="entry name" value="Winged helix-like DNA-binding domain superfamily/Winged helix DNA-binding domain"/>
    <property type="match status" value="1"/>
</dbReference>
<dbReference type="PANTHER" id="PTHR24567">
    <property type="entry name" value="CRP FAMILY TRANSCRIPTIONAL REGULATORY PROTEIN"/>
    <property type="match status" value="1"/>
</dbReference>
<keyword evidence="6" id="KW-1185">Reference proteome</keyword>
<dbReference type="InterPro" id="IPR036388">
    <property type="entry name" value="WH-like_DNA-bd_sf"/>
</dbReference>
<keyword evidence="1" id="KW-0805">Transcription regulation</keyword>
<gene>
    <name evidence="5" type="ORF">WCD58_08055</name>
</gene>
<accession>A0ABU8M2Q3</accession>
<dbReference type="CDD" id="cd00038">
    <property type="entry name" value="CAP_ED"/>
    <property type="match status" value="1"/>
</dbReference>
<evidence type="ECO:0000256" key="3">
    <source>
        <dbReference type="ARBA" id="ARBA00023163"/>
    </source>
</evidence>
<evidence type="ECO:0000313" key="5">
    <source>
        <dbReference type="EMBL" id="MEJ2861105.1"/>
    </source>
</evidence>
<keyword evidence="2" id="KW-0238">DNA-binding</keyword>
<dbReference type="InterPro" id="IPR036390">
    <property type="entry name" value="WH_DNA-bd_sf"/>
</dbReference>
<name>A0ABU8M2Q3_9PSEU</name>
<dbReference type="InterPro" id="IPR012318">
    <property type="entry name" value="HTH_CRP"/>
</dbReference>
<proteinExistence type="predicted"/>
<dbReference type="PANTHER" id="PTHR24567:SF68">
    <property type="entry name" value="DNA-BINDING TRANSCRIPTIONAL DUAL REGULATOR CRP"/>
    <property type="match status" value="1"/>
</dbReference>
<dbReference type="RefSeq" id="WP_337701407.1">
    <property type="nucleotide sequence ID" value="NZ_JBBEGM010000002.1"/>
</dbReference>
<evidence type="ECO:0000259" key="4">
    <source>
        <dbReference type="PROSITE" id="PS50042"/>
    </source>
</evidence>
<dbReference type="SUPFAM" id="SSF46785">
    <property type="entry name" value="Winged helix' DNA-binding domain"/>
    <property type="match status" value="1"/>
</dbReference>
<protein>
    <submittedName>
        <fullName evidence="5">Crp/Fnr family transcriptional regulator</fullName>
    </submittedName>
</protein>
<dbReference type="InterPro" id="IPR014710">
    <property type="entry name" value="RmlC-like_jellyroll"/>
</dbReference>
<dbReference type="InterPro" id="IPR050397">
    <property type="entry name" value="Env_Response_Regulators"/>
</dbReference>
<dbReference type="Pfam" id="PF13545">
    <property type="entry name" value="HTH_Crp_2"/>
    <property type="match status" value="1"/>
</dbReference>
<dbReference type="Pfam" id="PF00027">
    <property type="entry name" value="cNMP_binding"/>
    <property type="match status" value="1"/>
</dbReference>
<evidence type="ECO:0000256" key="1">
    <source>
        <dbReference type="ARBA" id="ARBA00023015"/>
    </source>
</evidence>